<accession>A0A8S9PFK2</accession>
<dbReference type="Proteomes" id="UP000712600">
    <property type="component" value="Unassembled WGS sequence"/>
</dbReference>
<comment type="caution">
    <text evidence="2">The sequence shown here is derived from an EMBL/GenBank/DDBJ whole genome shotgun (WGS) entry which is preliminary data.</text>
</comment>
<evidence type="ECO:0000313" key="2">
    <source>
        <dbReference type="EMBL" id="KAF3513900.1"/>
    </source>
</evidence>
<feature type="compositionally biased region" description="Basic and acidic residues" evidence="1">
    <location>
        <begin position="1"/>
        <end position="10"/>
    </location>
</feature>
<organism evidence="2 3">
    <name type="scientific">Brassica cretica</name>
    <name type="common">Mustard</name>
    <dbReference type="NCBI Taxonomy" id="69181"/>
    <lineage>
        <taxon>Eukaryota</taxon>
        <taxon>Viridiplantae</taxon>
        <taxon>Streptophyta</taxon>
        <taxon>Embryophyta</taxon>
        <taxon>Tracheophyta</taxon>
        <taxon>Spermatophyta</taxon>
        <taxon>Magnoliopsida</taxon>
        <taxon>eudicotyledons</taxon>
        <taxon>Gunneridae</taxon>
        <taxon>Pentapetalae</taxon>
        <taxon>rosids</taxon>
        <taxon>malvids</taxon>
        <taxon>Brassicales</taxon>
        <taxon>Brassicaceae</taxon>
        <taxon>Brassiceae</taxon>
        <taxon>Brassica</taxon>
    </lineage>
</organism>
<evidence type="ECO:0000313" key="3">
    <source>
        <dbReference type="Proteomes" id="UP000712600"/>
    </source>
</evidence>
<protein>
    <submittedName>
        <fullName evidence="2">Uncharacterized protein</fullName>
    </submittedName>
</protein>
<dbReference type="AlphaFoldDB" id="A0A8S9PFK2"/>
<dbReference type="EMBL" id="QGKX02001521">
    <property type="protein sequence ID" value="KAF3513900.1"/>
    <property type="molecule type" value="Genomic_DNA"/>
</dbReference>
<feature type="region of interest" description="Disordered" evidence="1">
    <location>
        <begin position="1"/>
        <end position="21"/>
    </location>
</feature>
<evidence type="ECO:0000256" key="1">
    <source>
        <dbReference type="SAM" id="MobiDB-lite"/>
    </source>
</evidence>
<reference evidence="2" key="1">
    <citation type="submission" date="2019-12" db="EMBL/GenBank/DDBJ databases">
        <title>Genome sequencing and annotation of Brassica cretica.</title>
        <authorList>
            <person name="Studholme D.J."/>
            <person name="Sarris P."/>
        </authorList>
    </citation>
    <scope>NUCLEOTIDE SEQUENCE</scope>
    <source>
        <strain evidence="2">PFS-109/04</strain>
        <tissue evidence="2">Leaf</tissue>
    </source>
</reference>
<proteinExistence type="predicted"/>
<sequence>MQRSDGRSDTDASTVAKEAESATEKYILGNKLEEIHLGEGTSHDGSFLKGLGEVLGNFPYLEEDNDEEELANFVAFIGITEFVEGEIDTDDDQSSVDGDDGISYQELCLTVVQIGKENLCLKKEKSWLEDTVINLRKELDDERKKEANTSDLKRRMKSDLGRTIVKSTQRSIHGGPRCSMTLVSEAVALISKDENPWYFHSGWLVLGQSASSSRSYARFTEEWSVCLVRRSCREEERMSIDAELMISIDMDARMWAEHIL</sequence>
<name>A0A8S9PFK2_BRACR</name>
<gene>
    <name evidence="2" type="ORF">F2Q69_00004184</name>
</gene>